<dbReference type="SUPFAM" id="SSF52540">
    <property type="entry name" value="P-loop containing nucleoside triphosphate hydrolases"/>
    <property type="match status" value="1"/>
</dbReference>
<sequence>MKNSGPFRRFSSKIVKKVADRLPAYKLDLQFFAELDSNKMQDALAPINPSIDEFIEHAGKLQDKINQQRGEMNKAVMRHQKNINDFLAYAGYRYEVELVGEGEQAELKLRHIDHEEHLSGGNQHLSFGERNAFAIVLFMHECLAKKQDLIILDDPIYSFDKNKKYAILEMLFRRDADSCLKYKTVLMLTHDVEPIIDTVRSLEKQFNNQTSSAFLKLAAGQISESVIGKDDIQTFSEVCKTAIASDKHDVTKLIYLSVVTKLLTIKVMLIKCSPTFCTRGSVQ</sequence>
<dbReference type="InterPro" id="IPR026866">
    <property type="entry name" value="CR006_AAA"/>
</dbReference>
<accession>A0AAE9HB24</accession>
<protein>
    <submittedName>
        <fullName evidence="2">AAA family ATPase</fullName>
    </submittedName>
</protein>
<proteinExistence type="predicted"/>
<dbReference type="InterPro" id="IPR027417">
    <property type="entry name" value="P-loop_NTPase"/>
</dbReference>
<reference evidence="2" key="1">
    <citation type="submission" date="2022-04" db="EMBL/GenBank/DDBJ databases">
        <title>Genomic mining of Alcaligenes faecalis D334 producing ectoin and derivatives.</title>
        <authorList>
            <person name="Doan V.T."/>
            <person name="Quach N.T."/>
            <person name="Vu T.-H.-N."/>
            <person name="Phi Q.-T."/>
        </authorList>
    </citation>
    <scope>NUCLEOTIDE SEQUENCE</scope>
    <source>
        <strain evidence="2">D334</strain>
    </source>
</reference>
<feature type="domain" description="Protein CR006 P-loop" evidence="1">
    <location>
        <begin position="55"/>
        <end position="217"/>
    </location>
</feature>
<gene>
    <name evidence="2" type="ORF">MXF72_16705</name>
</gene>
<dbReference type="AlphaFoldDB" id="A0AAE9HB24"/>
<evidence type="ECO:0000313" key="3">
    <source>
        <dbReference type="Proteomes" id="UP000830925"/>
    </source>
</evidence>
<organism evidence="2 3">
    <name type="scientific">Alcaligenes faecalis</name>
    <dbReference type="NCBI Taxonomy" id="511"/>
    <lineage>
        <taxon>Bacteria</taxon>
        <taxon>Pseudomonadati</taxon>
        <taxon>Pseudomonadota</taxon>
        <taxon>Betaproteobacteria</taxon>
        <taxon>Burkholderiales</taxon>
        <taxon>Alcaligenaceae</taxon>
        <taxon>Alcaligenes</taxon>
    </lineage>
</organism>
<name>A0AAE9HB24_ALCFA</name>
<dbReference type="RefSeq" id="WP_247966038.1">
    <property type="nucleotide sequence ID" value="NZ_CP095873.1"/>
</dbReference>
<dbReference type="EMBL" id="CP095873">
    <property type="protein sequence ID" value="UPL21011.1"/>
    <property type="molecule type" value="Genomic_DNA"/>
</dbReference>
<dbReference type="Gene3D" id="3.40.50.300">
    <property type="entry name" value="P-loop containing nucleotide triphosphate hydrolases"/>
    <property type="match status" value="1"/>
</dbReference>
<evidence type="ECO:0000259" key="1">
    <source>
        <dbReference type="Pfam" id="PF13166"/>
    </source>
</evidence>
<dbReference type="Pfam" id="PF13166">
    <property type="entry name" value="AAA_13"/>
    <property type="match status" value="1"/>
</dbReference>
<dbReference type="Proteomes" id="UP000830925">
    <property type="component" value="Chromosome"/>
</dbReference>
<evidence type="ECO:0000313" key="2">
    <source>
        <dbReference type="EMBL" id="UPL21011.1"/>
    </source>
</evidence>